<sequence>MVILAFWVVWLSKLRLNECQRCRQRLYPAGALSVRGLRLFIVHDSRTAGPLSPRDPASQRERSMLSTGFTPMSTWRRLVKCDTPCRCLVPVIGLFACCMRLDVLEAFLICYDTQSEHIAFIVQRSRDLLPIPVEPVADNQGLRRALGSVKTSTVQRCIDFTVLFRANRTIYAYTTTGPWSCSRRPLFRTHRDANGRYFAVKASSTLVVRQLHAWGHA</sequence>
<dbReference type="AlphaFoldDB" id="A0A5Q4C102"/>
<keyword evidence="1" id="KW-0732">Signal</keyword>
<reference evidence="2 3" key="1">
    <citation type="journal article" date="2019" name="Sci. Rep.">
        <title>Colletotrichum shisoi sp. nov., an anthracnose pathogen of Perilla frutescens in Japan: molecular phylogenetic, morphological and genomic evidence.</title>
        <authorList>
            <person name="Gan P."/>
            <person name="Tsushima A."/>
            <person name="Hiroyama R."/>
            <person name="Narusaka M."/>
            <person name="Takano Y."/>
            <person name="Narusaka Y."/>
            <person name="Kawaradani M."/>
            <person name="Damm U."/>
            <person name="Shirasu K."/>
        </authorList>
    </citation>
    <scope>NUCLEOTIDE SEQUENCE [LARGE SCALE GENOMIC DNA]</scope>
    <source>
        <strain evidence="2 3">PG-2018a</strain>
    </source>
</reference>
<dbReference type="Proteomes" id="UP000326340">
    <property type="component" value="Unassembled WGS sequence"/>
</dbReference>
<feature type="chain" id="PRO_5024890415" evidence="1">
    <location>
        <begin position="20"/>
        <end position="217"/>
    </location>
</feature>
<feature type="signal peptide" evidence="1">
    <location>
        <begin position="1"/>
        <end position="19"/>
    </location>
</feature>
<protein>
    <submittedName>
        <fullName evidence="2">Uncharacterized protein</fullName>
    </submittedName>
</protein>
<keyword evidence="3" id="KW-1185">Reference proteome</keyword>
<evidence type="ECO:0000313" key="2">
    <source>
        <dbReference type="EMBL" id="TQN72998.1"/>
    </source>
</evidence>
<proteinExistence type="predicted"/>
<evidence type="ECO:0000313" key="3">
    <source>
        <dbReference type="Proteomes" id="UP000326340"/>
    </source>
</evidence>
<comment type="caution">
    <text evidence="2">The sequence shown here is derived from an EMBL/GenBank/DDBJ whole genome shotgun (WGS) entry which is preliminary data.</text>
</comment>
<accession>A0A5Q4C102</accession>
<name>A0A5Q4C102_9PEZI</name>
<gene>
    <name evidence="2" type="ORF">CSHISOI_02457</name>
</gene>
<dbReference type="EMBL" id="PUHP01000129">
    <property type="protein sequence ID" value="TQN72998.1"/>
    <property type="molecule type" value="Genomic_DNA"/>
</dbReference>
<evidence type="ECO:0000256" key="1">
    <source>
        <dbReference type="SAM" id="SignalP"/>
    </source>
</evidence>
<organism evidence="2 3">
    <name type="scientific">Colletotrichum shisoi</name>
    <dbReference type="NCBI Taxonomy" id="2078593"/>
    <lineage>
        <taxon>Eukaryota</taxon>
        <taxon>Fungi</taxon>
        <taxon>Dikarya</taxon>
        <taxon>Ascomycota</taxon>
        <taxon>Pezizomycotina</taxon>
        <taxon>Sordariomycetes</taxon>
        <taxon>Hypocreomycetidae</taxon>
        <taxon>Glomerellales</taxon>
        <taxon>Glomerellaceae</taxon>
        <taxon>Colletotrichum</taxon>
        <taxon>Colletotrichum destructivum species complex</taxon>
    </lineage>
</organism>